<protein>
    <submittedName>
        <fullName evidence="1">Poly(ADP-ribose) glycohydrolase 1</fullName>
    </submittedName>
</protein>
<name>A0ACC0G550_9ERIC</name>
<dbReference type="EMBL" id="CM045769">
    <property type="protein sequence ID" value="KAI7995718.1"/>
    <property type="molecule type" value="Genomic_DNA"/>
</dbReference>
<dbReference type="Proteomes" id="UP001060215">
    <property type="component" value="Chromosome 12"/>
</dbReference>
<reference evidence="1 2" key="1">
    <citation type="journal article" date="2022" name="Plant J.">
        <title>Chromosome-level genome of Camellia lanceoleosa provides a valuable resource for understanding genome evolution and self-incompatibility.</title>
        <authorList>
            <person name="Gong W."/>
            <person name="Xiao S."/>
            <person name="Wang L."/>
            <person name="Liao Z."/>
            <person name="Chang Y."/>
            <person name="Mo W."/>
            <person name="Hu G."/>
            <person name="Li W."/>
            <person name="Zhao G."/>
            <person name="Zhu H."/>
            <person name="Hu X."/>
            <person name="Ji K."/>
            <person name="Xiang X."/>
            <person name="Song Q."/>
            <person name="Yuan D."/>
            <person name="Jin S."/>
            <person name="Zhang L."/>
        </authorList>
    </citation>
    <scope>NUCLEOTIDE SEQUENCE [LARGE SCALE GENOMIC DNA]</scope>
    <source>
        <strain evidence="1">SQ_2022a</strain>
    </source>
</reference>
<evidence type="ECO:0000313" key="1">
    <source>
        <dbReference type="EMBL" id="KAI7995718.1"/>
    </source>
</evidence>
<proteinExistence type="predicted"/>
<evidence type="ECO:0000313" key="2">
    <source>
        <dbReference type="Proteomes" id="UP001060215"/>
    </source>
</evidence>
<keyword evidence="2" id="KW-1185">Reference proteome</keyword>
<comment type="caution">
    <text evidence="1">The sequence shown here is derived from an EMBL/GenBank/DDBJ whole genome shotgun (WGS) entry which is preliminary data.</text>
</comment>
<sequence length="87" mass="9696">MPVGVVSFERKVLPLENRFPCVSYPKADFWSTSSIPFCCFKVYRSGLIEDQSCEALEVDFANKYLGGGALHRGCVQVCFHGKDGPLF</sequence>
<organism evidence="1 2">
    <name type="scientific">Camellia lanceoleosa</name>
    <dbReference type="NCBI Taxonomy" id="1840588"/>
    <lineage>
        <taxon>Eukaryota</taxon>
        <taxon>Viridiplantae</taxon>
        <taxon>Streptophyta</taxon>
        <taxon>Embryophyta</taxon>
        <taxon>Tracheophyta</taxon>
        <taxon>Spermatophyta</taxon>
        <taxon>Magnoliopsida</taxon>
        <taxon>eudicotyledons</taxon>
        <taxon>Gunneridae</taxon>
        <taxon>Pentapetalae</taxon>
        <taxon>asterids</taxon>
        <taxon>Ericales</taxon>
        <taxon>Theaceae</taxon>
        <taxon>Camellia</taxon>
    </lineage>
</organism>
<accession>A0ACC0G550</accession>
<gene>
    <name evidence="1" type="ORF">LOK49_LG11G00427</name>
</gene>